<dbReference type="InterPro" id="IPR051173">
    <property type="entry name" value="Ca_channel_alpha-2/delta"/>
</dbReference>
<keyword evidence="8" id="KW-0106">Calcium</keyword>
<dbReference type="AlphaFoldDB" id="A0A6J2XSR2"/>
<dbReference type="Pfam" id="PF08473">
    <property type="entry name" value="VGCC_alpha2"/>
    <property type="match status" value="1"/>
</dbReference>
<dbReference type="OrthoDB" id="10054666at2759"/>
<evidence type="ECO:0000256" key="4">
    <source>
        <dbReference type="ARBA" id="ARBA00022673"/>
    </source>
</evidence>
<evidence type="ECO:0000256" key="12">
    <source>
        <dbReference type="ARBA" id="ARBA00023136"/>
    </source>
</evidence>
<keyword evidence="13" id="KW-1015">Disulfide bond</keyword>
<dbReference type="Pfam" id="PF08399">
    <property type="entry name" value="VWA_N"/>
    <property type="match status" value="1"/>
</dbReference>
<keyword evidence="7 16" id="KW-0732">Signal</keyword>
<dbReference type="GO" id="GO:0005245">
    <property type="term" value="F:voltage-gated calcium channel activity"/>
    <property type="evidence" value="ECO:0007669"/>
    <property type="project" value="TreeGrafter"/>
</dbReference>
<evidence type="ECO:0000259" key="17">
    <source>
        <dbReference type="PROSITE" id="PS50234"/>
    </source>
</evidence>
<dbReference type="InterPro" id="IPR036465">
    <property type="entry name" value="vWFA_dom_sf"/>
</dbReference>
<evidence type="ECO:0000256" key="10">
    <source>
        <dbReference type="ARBA" id="ARBA00022989"/>
    </source>
</evidence>
<evidence type="ECO:0000256" key="2">
    <source>
        <dbReference type="ARBA" id="ARBA00022448"/>
    </source>
</evidence>
<dbReference type="PANTHER" id="PTHR10166">
    <property type="entry name" value="VOLTAGE-DEPENDENT CALCIUM CHANNEL SUBUNIT ALPHA-2/DELTA-RELATED"/>
    <property type="match status" value="1"/>
</dbReference>
<dbReference type="InParanoid" id="A0A6J2XSR2"/>
<keyword evidence="15" id="KW-0407">Ion channel</keyword>
<accession>A0A6J2XSR2</accession>
<keyword evidence="11" id="KW-0406">Ion transport</keyword>
<evidence type="ECO:0000256" key="15">
    <source>
        <dbReference type="ARBA" id="ARBA00023303"/>
    </source>
</evidence>
<evidence type="ECO:0000313" key="18">
    <source>
        <dbReference type="Proteomes" id="UP000504635"/>
    </source>
</evidence>
<dbReference type="SMART" id="SM00327">
    <property type="entry name" value="VWA"/>
    <property type="match status" value="1"/>
</dbReference>
<dbReference type="GO" id="GO:0005891">
    <property type="term" value="C:voltage-gated calcium channel complex"/>
    <property type="evidence" value="ECO:0007669"/>
    <property type="project" value="TreeGrafter"/>
</dbReference>
<dbReference type="SUPFAM" id="SSF53300">
    <property type="entry name" value="vWA-like"/>
    <property type="match status" value="1"/>
</dbReference>
<evidence type="ECO:0000256" key="1">
    <source>
        <dbReference type="ARBA" id="ARBA00004479"/>
    </source>
</evidence>
<dbReference type="RefSeq" id="XP_030754527.1">
    <property type="nucleotide sequence ID" value="XM_030898667.1"/>
</dbReference>
<feature type="chain" id="PRO_5026927007" evidence="16">
    <location>
        <begin position="20"/>
        <end position="1226"/>
    </location>
</feature>
<dbReference type="GeneID" id="115881250"/>
<keyword evidence="6" id="KW-0479">Metal-binding</keyword>
<evidence type="ECO:0000256" key="13">
    <source>
        <dbReference type="ARBA" id="ARBA00023157"/>
    </source>
</evidence>
<dbReference type="Proteomes" id="UP000504635">
    <property type="component" value="Unplaced"/>
</dbReference>
<keyword evidence="14" id="KW-0325">Glycoprotein</keyword>
<evidence type="ECO:0000256" key="8">
    <source>
        <dbReference type="ARBA" id="ARBA00022837"/>
    </source>
</evidence>
<dbReference type="Gene3D" id="3.40.50.410">
    <property type="entry name" value="von Willebrand factor, type A domain"/>
    <property type="match status" value="1"/>
</dbReference>
<keyword evidence="4" id="KW-0107">Calcium channel</keyword>
<evidence type="ECO:0000256" key="11">
    <source>
        <dbReference type="ARBA" id="ARBA00023065"/>
    </source>
</evidence>
<keyword evidence="2" id="KW-0813">Transport</keyword>
<dbReference type="PROSITE" id="PS50234">
    <property type="entry name" value="VWFA"/>
    <property type="match status" value="1"/>
</dbReference>
<evidence type="ECO:0000313" key="19">
    <source>
        <dbReference type="RefSeq" id="XP_030754527.1"/>
    </source>
</evidence>
<evidence type="ECO:0000256" key="3">
    <source>
        <dbReference type="ARBA" id="ARBA00022568"/>
    </source>
</evidence>
<proteinExistence type="predicted"/>
<keyword evidence="5" id="KW-0812">Transmembrane</keyword>
<evidence type="ECO:0000256" key="9">
    <source>
        <dbReference type="ARBA" id="ARBA00022882"/>
    </source>
</evidence>
<gene>
    <name evidence="19" type="primary">LOC115881250</name>
</gene>
<dbReference type="GO" id="GO:0046872">
    <property type="term" value="F:metal ion binding"/>
    <property type="evidence" value="ECO:0007669"/>
    <property type="project" value="UniProtKB-KW"/>
</dbReference>
<keyword evidence="9" id="KW-0851">Voltage-gated channel</keyword>
<feature type="signal peptide" evidence="16">
    <location>
        <begin position="1"/>
        <end position="19"/>
    </location>
</feature>
<evidence type="ECO:0000256" key="7">
    <source>
        <dbReference type="ARBA" id="ARBA00022729"/>
    </source>
</evidence>
<evidence type="ECO:0000256" key="5">
    <source>
        <dbReference type="ARBA" id="ARBA00022692"/>
    </source>
</evidence>
<feature type="domain" description="VWFA" evidence="17">
    <location>
        <begin position="324"/>
        <end position="505"/>
    </location>
</feature>
<protein>
    <submittedName>
        <fullName evidence="19">Voltage-dependent calcium channel subunit alpha-2/delta-3-like</fullName>
    </submittedName>
</protein>
<dbReference type="FunFam" id="3.40.50.410:FF:000007">
    <property type="entry name" value="Calcium voltage-gated channel auxiliary subunit alpha2delta 3"/>
    <property type="match status" value="1"/>
</dbReference>
<keyword evidence="10" id="KW-1133">Transmembrane helix</keyword>
<evidence type="ECO:0000256" key="6">
    <source>
        <dbReference type="ARBA" id="ARBA00022723"/>
    </source>
</evidence>
<comment type="subcellular location">
    <subcellularLocation>
        <location evidence="1">Membrane</location>
        <topology evidence="1">Single-pass type I membrane protein</topology>
    </subcellularLocation>
</comment>
<dbReference type="Pfam" id="PF00092">
    <property type="entry name" value="VWA"/>
    <property type="match status" value="1"/>
</dbReference>
<keyword evidence="3" id="KW-0109">Calcium transport</keyword>
<dbReference type="InterPro" id="IPR013608">
    <property type="entry name" value="VWA_N"/>
</dbReference>
<dbReference type="PANTHER" id="PTHR10166:SF63">
    <property type="entry name" value="STRAIGHTJACKET, ISOFORM C"/>
    <property type="match status" value="1"/>
</dbReference>
<dbReference type="InterPro" id="IPR002035">
    <property type="entry name" value="VWF_A"/>
</dbReference>
<sequence length="1226" mass="145499">MFVKCIIPLIVLYILSVCSQRITIDPKRIQETIRSIQTETLELVEKWSKEIGETLINLSLTMTREDKVRKSFQGLENHLYTINGDWLAETVVASKIRSFMTNKNDAVKKIADYAEFLSYHRIDDGKYLKKVLNKYLFYDTDEIKSTEKNYTRIQEIIEDVFLMECHWWCHQQHLKDLSNNMFTKERLKDLFGKRTTYENEEFSCDCDNLMEPLRSNESYYNLPMNKDVRFDDKVNLNVSVIKIATNIYERDKTVLEGIRWSEPLDLVFKQNFLKDPELVWQYFASPLGFMRHYPAIKWSQERYHQTYDFRTRSWFTEAMTSPKDIIILLDRSGSMKGKKRALSLQIVNDILDTLNDNDFVNIFTFNNSTLPLVDCFNDTLFQANEENLRLLRENLPVYEIEFVANITLGLEKAFEILRDFRETKRGSNCNQAIMLISEGVDYDYDISIFNESNWQKNFPVRIFTYLVSTDKDDEKEMEFIACSNMGYYVNMTLKSDIREKILQYLFVMSRPINFKVLEKQVPIWSYLYVDLADRRLSNWLWTKFEGIRQREVFLDHSKRRVDRLQLKYDSQSHMLLQESHEFEKYEEKKDYKYMTTVSLPVYGRKDDEYDLIGVAALDVPIKHFRARIPHELIGVNGYAFIITNNGYILMHPEHRTEFEYILKPTFNRVDILETEILDDENQPRIFGKEIVKLRKMMLKREGRNCTLKMKYTLDNMKRIIRATRHYHFTELGPFTLCIVLPDKYGYVKVNKTADMHNFHDPPPEFIVNNRNWKVHPEWIYCKNCPYVIQDPIEKVVYAYYHPSYRTALYNNLMYDVKKLHWFDDSMPKIRNSEDKYLTPKHVHKVFVSTSSGLTRWKILNFDIYQGSYEEAEEISGGATDEDWYQRAVEENYDDEDMFIFSVPFEISGYENNTMIQATKAIFVEKGHLKTPVAVVGLEFNHQAMYKLYSRITTKWSKGTGSRKITCESDYLNCFILDNNAYILLSDEIEYTGRFIGDIRPDIMYYLIKENVFKPTRMFDYQATCQLEPPEPATSDDRKCPKKKNSSARQTNLFRMILTNVFSVFKWIVYTIIYLVQSVILTPPEQVVKEETGVFVTLKINKTFPTPCDREMWLFTLQKDFPQTFYNNDTTKFSCNWPYVVRRIPKTNLLFLAINGKCAMTTTNTSTYMPEPTKITYYHKNNKISLPCYIATMNNYTRSPYMNCYNRDIQEDELNSRNKSFCGHTWK</sequence>
<evidence type="ECO:0000256" key="14">
    <source>
        <dbReference type="ARBA" id="ARBA00023180"/>
    </source>
</evidence>
<reference evidence="19" key="1">
    <citation type="submission" date="2025-08" db="UniProtKB">
        <authorList>
            <consortium name="RefSeq"/>
        </authorList>
    </citation>
    <scope>IDENTIFICATION</scope>
    <source>
        <tissue evidence="19">Gonads</tissue>
    </source>
</reference>
<dbReference type="Gene3D" id="3.30.450.20">
    <property type="entry name" value="PAS domain"/>
    <property type="match status" value="1"/>
</dbReference>
<evidence type="ECO:0000256" key="16">
    <source>
        <dbReference type="SAM" id="SignalP"/>
    </source>
</evidence>
<organism evidence="18 19">
    <name type="scientific">Sitophilus oryzae</name>
    <name type="common">Rice weevil</name>
    <name type="synonym">Curculio oryzae</name>
    <dbReference type="NCBI Taxonomy" id="7048"/>
    <lineage>
        <taxon>Eukaryota</taxon>
        <taxon>Metazoa</taxon>
        <taxon>Ecdysozoa</taxon>
        <taxon>Arthropoda</taxon>
        <taxon>Hexapoda</taxon>
        <taxon>Insecta</taxon>
        <taxon>Pterygota</taxon>
        <taxon>Neoptera</taxon>
        <taxon>Endopterygota</taxon>
        <taxon>Coleoptera</taxon>
        <taxon>Polyphaga</taxon>
        <taxon>Cucujiformia</taxon>
        <taxon>Curculionidae</taxon>
        <taxon>Dryophthorinae</taxon>
        <taxon>Sitophilus</taxon>
    </lineage>
</organism>
<keyword evidence="18" id="KW-1185">Reference proteome</keyword>
<keyword evidence="12" id="KW-0472">Membrane</keyword>
<name>A0A6J2XSR2_SITOR</name>
<dbReference type="KEGG" id="soy:115881250"/>
<dbReference type="InterPro" id="IPR013680">
    <property type="entry name" value="VDCC_a2/dsu"/>
</dbReference>